<organism evidence="2 3">
    <name type="scientific">Hydnomerulius pinastri MD-312</name>
    <dbReference type="NCBI Taxonomy" id="994086"/>
    <lineage>
        <taxon>Eukaryota</taxon>
        <taxon>Fungi</taxon>
        <taxon>Dikarya</taxon>
        <taxon>Basidiomycota</taxon>
        <taxon>Agaricomycotina</taxon>
        <taxon>Agaricomycetes</taxon>
        <taxon>Agaricomycetidae</taxon>
        <taxon>Boletales</taxon>
        <taxon>Boletales incertae sedis</taxon>
        <taxon>Leucogyrophana</taxon>
    </lineage>
</organism>
<dbReference type="EMBL" id="KN839861">
    <property type="protein sequence ID" value="KIJ61556.1"/>
    <property type="molecule type" value="Genomic_DNA"/>
</dbReference>
<sequence>MSPPLLARLLRLIRSYLTSIRTYRPISLLFRLLAFLGRQLFGQSTKHGRSAPKQRRGHLIPPPAEQDGTEKISCAMSLPYHDIPDPRQGGGSSPIDMPYNTCSSSHLDIVPHSPVPSRRFTQEQPAFLPSTPVSLNQEPSPIESETPPPALHSILRPTSANSNRTHGHNVRMTPDLSGHIRQAHSPQNKIVAFAPPSPQMLPGSPLHRTASPNQAHSPRSGAVFEFPRSTTPVSYRSTSQLSVSQRSYRSTRSIGTVRSNGTQGSIGRASYRRHEGIARSRTPVRSPGQFSSVLESGSSTTLQQTPTPVGSQVHPGRLVAVPDQGDPNHPGRVTVDYGGPRFAPMSANGVLRYDRHNLPNVIKRPSEFDYCIPALQYEYPAI</sequence>
<keyword evidence="3" id="KW-1185">Reference proteome</keyword>
<dbReference type="Proteomes" id="UP000053820">
    <property type="component" value="Unassembled WGS sequence"/>
</dbReference>
<feature type="compositionally biased region" description="Polar residues" evidence="1">
    <location>
        <begin position="228"/>
        <end position="265"/>
    </location>
</feature>
<feature type="non-terminal residue" evidence="2">
    <location>
        <position position="1"/>
    </location>
</feature>
<evidence type="ECO:0000313" key="3">
    <source>
        <dbReference type="Proteomes" id="UP000053820"/>
    </source>
</evidence>
<evidence type="ECO:0000313" key="2">
    <source>
        <dbReference type="EMBL" id="KIJ61556.1"/>
    </source>
</evidence>
<gene>
    <name evidence="2" type="ORF">HYDPIDRAFT_137479</name>
</gene>
<dbReference type="AlphaFoldDB" id="A0A0C9WBW2"/>
<feature type="compositionally biased region" description="Basic residues" evidence="1">
    <location>
        <begin position="46"/>
        <end position="58"/>
    </location>
</feature>
<reference evidence="2 3" key="1">
    <citation type="submission" date="2014-04" db="EMBL/GenBank/DDBJ databases">
        <title>Evolutionary Origins and Diversification of the Mycorrhizal Mutualists.</title>
        <authorList>
            <consortium name="DOE Joint Genome Institute"/>
            <consortium name="Mycorrhizal Genomics Consortium"/>
            <person name="Kohler A."/>
            <person name="Kuo A."/>
            <person name="Nagy L.G."/>
            <person name="Floudas D."/>
            <person name="Copeland A."/>
            <person name="Barry K.W."/>
            <person name="Cichocki N."/>
            <person name="Veneault-Fourrey C."/>
            <person name="LaButti K."/>
            <person name="Lindquist E.A."/>
            <person name="Lipzen A."/>
            <person name="Lundell T."/>
            <person name="Morin E."/>
            <person name="Murat C."/>
            <person name="Riley R."/>
            <person name="Ohm R."/>
            <person name="Sun H."/>
            <person name="Tunlid A."/>
            <person name="Henrissat B."/>
            <person name="Grigoriev I.V."/>
            <person name="Hibbett D.S."/>
            <person name="Martin F."/>
        </authorList>
    </citation>
    <scope>NUCLEOTIDE SEQUENCE [LARGE SCALE GENOMIC DNA]</scope>
    <source>
        <strain evidence="2 3">MD-312</strain>
    </source>
</reference>
<feature type="region of interest" description="Disordered" evidence="1">
    <location>
        <begin position="44"/>
        <end position="68"/>
    </location>
</feature>
<evidence type="ECO:0000256" key="1">
    <source>
        <dbReference type="SAM" id="MobiDB-lite"/>
    </source>
</evidence>
<accession>A0A0C9WBW2</accession>
<proteinExistence type="predicted"/>
<protein>
    <submittedName>
        <fullName evidence="2">Uncharacterized protein</fullName>
    </submittedName>
</protein>
<feature type="region of interest" description="Disordered" evidence="1">
    <location>
        <begin position="202"/>
        <end position="267"/>
    </location>
</feature>
<feature type="region of interest" description="Disordered" evidence="1">
    <location>
        <begin position="129"/>
        <end position="169"/>
    </location>
</feature>
<dbReference type="OrthoDB" id="2657661at2759"/>
<dbReference type="HOGENOM" id="CLU_724737_0_0_1"/>
<name>A0A0C9WBW2_9AGAM</name>